<dbReference type="AlphaFoldDB" id="A0A7C5UW19"/>
<dbReference type="PANTHER" id="PTHR45947:SF3">
    <property type="entry name" value="SULFOQUINOVOSYL TRANSFERASE SQD2"/>
    <property type="match status" value="1"/>
</dbReference>
<name>A0A7C5UW19_UNCC3</name>
<dbReference type="Pfam" id="PF00534">
    <property type="entry name" value="Glycos_transf_1"/>
    <property type="match status" value="1"/>
</dbReference>
<dbReference type="CDD" id="cd03801">
    <property type="entry name" value="GT4_PimA-like"/>
    <property type="match status" value="1"/>
</dbReference>
<dbReference type="Pfam" id="PF13439">
    <property type="entry name" value="Glyco_transf_4"/>
    <property type="match status" value="1"/>
</dbReference>
<dbReference type="GO" id="GO:0016757">
    <property type="term" value="F:glycosyltransferase activity"/>
    <property type="evidence" value="ECO:0007669"/>
    <property type="project" value="InterPro"/>
</dbReference>
<dbReference type="InterPro" id="IPR050194">
    <property type="entry name" value="Glycosyltransferase_grp1"/>
</dbReference>
<dbReference type="SUPFAM" id="SSF53756">
    <property type="entry name" value="UDP-Glycosyltransferase/glycogen phosphorylase"/>
    <property type="match status" value="1"/>
</dbReference>
<dbReference type="InterPro" id="IPR001296">
    <property type="entry name" value="Glyco_trans_1"/>
</dbReference>
<sequence>MTHSDRITAGINLIPGRFKHRLKNYDIIHFHGGDLTLPLFSYTVKKPKIFHSHGLSLDFYKRYFLSRLILKNIANLYIAVSKDTQRKFIDLGIPKNKIRLLPNGVDTKTFRPSKKKIDNLLLFVGRITYAKGLHILLESLRYLKNKIHLVVIGPPEWDFEYFREILKRIENENRKGIHKITYLSEQEPISIVKWYQKASIFVLPSLIEAFAIVNLEALACETPVIATNTGGIPEVIQQGKNGILVPPNNPIKLAEAIQYLLDNKDVRAKLGQEGRKIVEENYSSSLIANKLRRIYEEMLM</sequence>
<feature type="domain" description="Glycosyl transferase family 1" evidence="1">
    <location>
        <begin position="110"/>
        <end position="276"/>
    </location>
</feature>
<protein>
    <submittedName>
        <fullName evidence="3">Glycosyltransferase family 1 protein</fullName>
    </submittedName>
</protein>
<reference evidence="3" key="1">
    <citation type="journal article" date="2020" name="mSystems">
        <title>Genome- and Community-Level Interaction Insights into Carbon Utilization and Element Cycling Functions of Hydrothermarchaeota in Hydrothermal Sediment.</title>
        <authorList>
            <person name="Zhou Z."/>
            <person name="Liu Y."/>
            <person name="Xu W."/>
            <person name="Pan J."/>
            <person name="Luo Z.H."/>
            <person name="Li M."/>
        </authorList>
    </citation>
    <scope>NUCLEOTIDE SEQUENCE [LARGE SCALE GENOMIC DNA]</scope>
    <source>
        <strain evidence="3">SpSt-1042</strain>
    </source>
</reference>
<evidence type="ECO:0000259" key="1">
    <source>
        <dbReference type="Pfam" id="PF00534"/>
    </source>
</evidence>
<evidence type="ECO:0000259" key="2">
    <source>
        <dbReference type="Pfam" id="PF13439"/>
    </source>
</evidence>
<keyword evidence="3" id="KW-0808">Transferase</keyword>
<feature type="domain" description="Glycosyltransferase subfamily 4-like N-terminal" evidence="2">
    <location>
        <begin position="17"/>
        <end position="108"/>
    </location>
</feature>
<dbReference type="Gene3D" id="3.40.50.2000">
    <property type="entry name" value="Glycogen Phosphorylase B"/>
    <property type="match status" value="2"/>
</dbReference>
<dbReference type="PANTHER" id="PTHR45947">
    <property type="entry name" value="SULFOQUINOVOSYL TRANSFERASE SQD2"/>
    <property type="match status" value="1"/>
</dbReference>
<dbReference type="InterPro" id="IPR028098">
    <property type="entry name" value="Glyco_trans_4-like_N"/>
</dbReference>
<evidence type="ECO:0000313" key="3">
    <source>
        <dbReference type="EMBL" id="HHR92004.1"/>
    </source>
</evidence>
<dbReference type="EMBL" id="DRVY01000019">
    <property type="protein sequence ID" value="HHR92004.1"/>
    <property type="molecule type" value="Genomic_DNA"/>
</dbReference>
<gene>
    <name evidence="3" type="ORF">ENL96_00625</name>
</gene>
<comment type="caution">
    <text evidence="3">The sequence shown here is derived from an EMBL/GenBank/DDBJ whole genome shotgun (WGS) entry which is preliminary data.</text>
</comment>
<accession>A0A7C5UW19</accession>
<proteinExistence type="predicted"/>
<organism evidence="3">
    <name type="scientific">candidate division CPR3 bacterium</name>
    <dbReference type="NCBI Taxonomy" id="2268181"/>
    <lineage>
        <taxon>Bacteria</taxon>
        <taxon>Bacteria division CPR3</taxon>
    </lineage>
</organism>